<name>A0ABT0A642_9GAMM</name>
<evidence type="ECO:0000313" key="2">
    <source>
        <dbReference type="Proteomes" id="UP001165423"/>
    </source>
</evidence>
<keyword evidence="2" id="KW-1185">Reference proteome</keyword>
<reference evidence="1 2" key="1">
    <citation type="submission" date="2022-03" db="EMBL/GenBank/DDBJ databases">
        <title>Luteimonas soily sp. nov., a novel bacterium isolated from the soil.</title>
        <authorList>
            <person name="Zhang X."/>
        </authorList>
    </citation>
    <scope>NUCLEOTIDE SEQUENCE [LARGE SCALE GENOMIC DNA]</scope>
    <source>
        <strain evidence="1 2">50</strain>
    </source>
</reference>
<organism evidence="1 2">
    <name type="scientific">Cognatiluteimonas sedimenti</name>
    <dbReference type="NCBI Taxonomy" id="2927791"/>
    <lineage>
        <taxon>Bacteria</taxon>
        <taxon>Pseudomonadati</taxon>
        <taxon>Pseudomonadota</taxon>
        <taxon>Gammaproteobacteria</taxon>
        <taxon>Lysobacterales</taxon>
        <taxon>Lysobacteraceae</taxon>
        <taxon>Cognatiluteimonas</taxon>
    </lineage>
</organism>
<sequence>MAIDIIPVWKQVTPALTEELVAMWQGSNAMPDPAAAAVRAGQAVCVGRDENGVLCGVGTAVLRVLPRLRQPMYYYRQFFTAQARGQDQARPFFAAAKETLQAYNAGLPAPESIGLLLELENPRLAARYNMAQGTQTTFIGYSPRGLQLRVAYFDGATLLEPRGPKAR</sequence>
<evidence type="ECO:0000313" key="1">
    <source>
        <dbReference type="EMBL" id="MCJ0826453.1"/>
    </source>
</evidence>
<evidence type="ECO:0008006" key="3">
    <source>
        <dbReference type="Google" id="ProtNLM"/>
    </source>
</evidence>
<accession>A0ABT0A642</accession>
<gene>
    <name evidence="1" type="ORF">MQC88_10910</name>
</gene>
<proteinExistence type="predicted"/>
<dbReference type="RefSeq" id="WP_243321955.1">
    <property type="nucleotide sequence ID" value="NZ_JALGCL010000004.1"/>
</dbReference>
<comment type="caution">
    <text evidence="1">The sequence shown here is derived from an EMBL/GenBank/DDBJ whole genome shotgun (WGS) entry which is preliminary data.</text>
</comment>
<dbReference type="EMBL" id="JALGCL010000004">
    <property type="protein sequence ID" value="MCJ0826453.1"/>
    <property type="molecule type" value="Genomic_DNA"/>
</dbReference>
<protein>
    <recommendedName>
        <fullName evidence="3">GNAT family N-acetyltransferase</fullName>
    </recommendedName>
</protein>
<dbReference type="Proteomes" id="UP001165423">
    <property type="component" value="Unassembled WGS sequence"/>
</dbReference>